<evidence type="ECO:0000256" key="1">
    <source>
        <dbReference type="SAM" id="MobiDB-lite"/>
    </source>
</evidence>
<organism evidence="2 3">
    <name type="scientific">Sapajus apella</name>
    <name type="common">Brown-capped capuchin</name>
    <name type="synonym">Cebus apella</name>
    <dbReference type="NCBI Taxonomy" id="9515"/>
    <lineage>
        <taxon>Eukaryota</taxon>
        <taxon>Metazoa</taxon>
        <taxon>Chordata</taxon>
        <taxon>Craniata</taxon>
        <taxon>Vertebrata</taxon>
        <taxon>Euteleostomi</taxon>
        <taxon>Mammalia</taxon>
        <taxon>Eutheria</taxon>
        <taxon>Euarchontoglires</taxon>
        <taxon>Primates</taxon>
        <taxon>Haplorrhini</taxon>
        <taxon>Platyrrhini</taxon>
        <taxon>Cebidae</taxon>
        <taxon>Cebinae</taxon>
        <taxon>Sapajus</taxon>
    </lineage>
</organism>
<dbReference type="SUPFAM" id="SSF50729">
    <property type="entry name" value="PH domain-like"/>
    <property type="match status" value="1"/>
</dbReference>
<dbReference type="Pfam" id="PF19057">
    <property type="entry name" value="PH_19"/>
    <property type="match status" value="1"/>
</dbReference>
<accession>A0A6J3HHH6</accession>
<proteinExistence type="predicted"/>
<evidence type="ECO:0000313" key="3">
    <source>
        <dbReference type="RefSeq" id="XP_032129427.1"/>
    </source>
</evidence>
<keyword evidence="2" id="KW-1185">Reference proteome</keyword>
<name>A0A6J3HHH6_SAPAP</name>
<dbReference type="PANTHER" id="PTHR23182:SF3">
    <property type="entry name" value="BREAKPOINT CLUSTER REGION PROTEIN"/>
    <property type="match status" value="1"/>
</dbReference>
<dbReference type="Proteomes" id="UP000504640">
    <property type="component" value="Unplaced"/>
</dbReference>
<dbReference type="GO" id="GO:0016020">
    <property type="term" value="C:membrane"/>
    <property type="evidence" value="ECO:0007669"/>
    <property type="project" value="TreeGrafter"/>
</dbReference>
<dbReference type="InterPro" id="IPR037769">
    <property type="entry name" value="Abr/Bcr"/>
</dbReference>
<dbReference type="RefSeq" id="XP_032129427.1">
    <property type="nucleotide sequence ID" value="XM_032273536.1"/>
</dbReference>
<dbReference type="AlphaFoldDB" id="A0A6J3HHH6"/>
<feature type="compositionally biased region" description="Basic residues" evidence="1">
    <location>
        <begin position="91"/>
        <end position="105"/>
    </location>
</feature>
<protein>
    <submittedName>
        <fullName evidence="3">Breakpoint cluster region protein-like</fullName>
    </submittedName>
</protein>
<dbReference type="GeneID" id="116547663"/>
<dbReference type="Gene3D" id="2.30.29.30">
    <property type="entry name" value="Pleckstrin-homology domain (PH domain)/Phosphotyrosine-binding domain (PTB)"/>
    <property type="match status" value="1"/>
</dbReference>
<dbReference type="InterPro" id="IPR011993">
    <property type="entry name" value="PH-like_dom_sf"/>
</dbReference>
<reference evidence="3" key="1">
    <citation type="submission" date="2025-08" db="UniProtKB">
        <authorList>
            <consortium name="RefSeq"/>
        </authorList>
    </citation>
    <scope>IDENTIFICATION</scope>
    <source>
        <tissue evidence="3">Blood</tissue>
    </source>
</reference>
<feature type="region of interest" description="Disordered" evidence="1">
    <location>
        <begin position="84"/>
        <end position="105"/>
    </location>
</feature>
<gene>
    <name evidence="3" type="primary">LOC116547663</name>
</gene>
<sequence>MVELVEGACKLRHVFLFTDLLLCTKLKKQSGGKTQQYDCKWYLPLTDLSFQMVDESEAVPNIPLVPDEELDALKIKISQIKSDIQREKMHGRGRGRTRAARPRRG</sequence>
<dbReference type="PANTHER" id="PTHR23182">
    <property type="entry name" value="BREAKPOINT CLUSTER REGION PROTEIN BCR"/>
    <property type="match status" value="1"/>
</dbReference>
<dbReference type="GO" id="GO:0005096">
    <property type="term" value="F:GTPase activator activity"/>
    <property type="evidence" value="ECO:0007669"/>
    <property type="project" value="InterPro"/>
</dbReference>
<evidence type="ECO:0000313" key="2">
    <source>
        <dbReference type="Proteomes" id="UP000504640"/>
    </source>
</evidence>